<proteinExistence type="predicted"/>
<protein>
    <submittedName>
        <fullName evidence="2">Uncharacterized protein</fullName>
    </submittedName>
</protein>
<dbReference type="AlphaFoldDB" id="A0A0F8XEY7"/>
<sequence>MSDIETTDKEREKAKESVMLIIK</sequence>
<feature type="compositionally biased region" description="Basic and acidic residues" evidence="1">
    <location>
        <begin position="1"/>
        <end position="16"/>
    </location>
</feature>
<name>A0A0F8XEY7_9ZZZZ</name>
<evidence type="ECO:0000313" key="2">
    <source>
        <dbReference type="EMBL" id="KKK67732.1"/>
    </source>
</evidence>
<feature type="non-terminal residue" evidence="2">
    <location>
        <position position="23"/>
    </location>
</feature>
<comment type="caution">
    <text evidence="2">The sequence shown here is derived from an EMBL/GenBank/DDBJ whole genome shotgun (WGS) entry which is preliminary data.</text>
</comment>
<organism evidence="2">
    <name type="scientific">marine sediment metagenome</name>
    <dbReference type="NCBI Taxonomy" id="412755"/>
    <lineage>
        <taxon>unclassified sequences</taxon>
        <taxon>metagenomes</taxon>
        <taxon>ecological metagenomes</taxon>
    </lineage>
</organism>
<feature type="region of interest" description="Disordered" evidence="1">
    <location>
        <begin position="1"/>
        <end position="23"/>
    </location>
</feature>
<gene>
    <name evidence="2" type="ORF">LCGC14_2951110</name>
</gene>
<evidence type="ECO:0000256" key="1">
    <source>
        <dbReference type="SAM" id="MobiDB-lite"/>
    </source>
</evidence>
<dbReference type="EMBL" id="LAZR01059463">
    <property type="protein sequence ID" value="KKK67732.1"/>
    <property type="molecule type" value="Genomic_DNA"/>
</dbReference>
<accession>A0A0F8XEY7</accession>
<reference evidence="2" key="1">
    <citation type="journal article" date="2015" name="Nature">
        <title>Complex archaea that bridge the gap between prokaryotes and eukaryotes.</title>
        <authorList>
            <person name="Spang A."/>
            <person name="Saw J.H."/>
            <person name="Jorgensen S.L."/>
            <person name="Zaremba-Niedzwiedzka K."/>
            <person name="Martijn J."/>
            <person name="Lind A.E."/>
            <person name="van Eijk R."/>
            <person name="Schleper C."/>
            <person name="Guy L."/>
            <person name="Ettema T.J."/>
        </authorList>
    </citation>
    <scope>NUCLEOTIDE SEQUENCE</scope>
</reference>